<gene>
    <name evidence="2" type="ORF">SPLIT_LOCUS5422</name>
</gene>
<dbReference type="AlphaFoldDB" id="A0A9P0I4W5"/>
<dbReference type="Proteomes" id="UP001153321">
    <property type="component" value="Chromosome 20"/>
</dbReference>
<keyword evidence="3" id="KW-1185">Reference proteome</keyword>
<protein>
    <recommendedName>
        <fullName evidence="1">Thiolase N-terminal domain-containing protein</fullName>
    </recommendedName>
</protein>
<dbReference type="GO" id="GO:0016747">
    <property type="term" value="F:acyltransferase activity, transferring groups other than amino-acyl groups"/>
    <property type="evidence" value="ECO:0007669"/>
    <property type="project" value="InterPro"/>
</dbReference>
<reference evidence="2" key="1">
    <citation type="submission" date="2022-02" db="EMBL/GenBank/DDBJ databases">
        <authorList>
            <person name="King R."/>
        </authorList>
    </citation>
    <scope>NUCLEOTIDE SEQUENCE</scope>
</reference>
<dbReference type="EMBL" id="LR824551">
    <property type="protein sequence ID" value="CAH1640066.1"/>
    <property type="molecule type" value="Genomic_DNA"/>
</dbReference>
<dbReference type="Pfam" id="PF00108">
    <property type="entry name" value="Thiolase_N"/>
    <property type="match status" value="1"/>
</dbReference>
<dbReference type="SUPFAM" id="SSF53901">
    <property type="entry name" value="Thiolase-like"/>
    <property type="match status" value="1"/>
</dbReference>
<organism evidence="2 3">
    <name type="scientific">Spodoptera littoralis</name>
    <name type="common">Egyptian cotton leafworm</name>
    <dbReference type="NCBI Taxonomy" id="7109"/>
    <lineage>
        <taxon>Eukaryota</taxon>
        <taxon>Metazoa</taxon>
        <taxon>Ecdysozoa</taxon>
        <taxon>Arthropoda</taxon>
        <taxon>Hexapoda</taxon>
        <taxon>Insecta</taxon>
        <taxon>Pterygota</taxon>
        <taxon>Neoptera</taxon>
        <taxon>Endopterygota</taxon>
        <taxon>Lepidoptera</taxon>
        <taxon>Glossata</taxon>
        <taxon>Ditrysia</taxon>
        <taxon>Noctuoidea</taxon>
        <taxon>Noctuidae</taxon>
        <taxon>Amphipyrinae</taxon>
        <taxon>Spodoptera</taxon>
    </lineage>
</organism>
<sequence length="76" mass="8862">METLSSIPFLVRDIRYGVPSGTTPQFEDKLRMSFLDSYCNMYLIETVDVVAKMYGVTREEADNYALRSQKRWKDGK</sequence>
<evidence type="ECO:0000313" key="2">
    <source>
        <dbReference type="EMBL" id="CAH1640066.1"/>
    </source>
</evidence>
<dbReference type="InterPro" id="IPR020616">
    <property type="entry name" value="Thiolase_N"/>
</dbReference>
<dbReference type="Gene3D" id="3.40.47.10">
    <property type="match status" value="1"/>
</dbReference>
<name>A0A9P0I4W5_SPOLI</name>
<dbReference type="InterPro" id="IPR016039">
    <property type="entry name" value="Thiolase-like"/>
</dbReference>
<feature type="domain" description="Thiolase N-terminal" evidence="1">
    <location>
        <begin position="1"/>
        <end position="74"/>
    </location>
</feature>
<evidence type="ECO:0000259" key="1">
    <source>
        <dbReference type="Pfam" id="PF00108"/>
    </source>
</evidence>
<proteinExistence type="predicted"/>
<accession>A0A9P0I4W5</accession>
<evidence type="ECO:0000313" key="3">
    <source>
        <dbReference type="Proteomes" id="UP001153321"/>
    </source>
</evidence>